<evidence type="ECO:0000313" key="3">
    <source>
        <dbReference type="Proteomes" id="UP001299596"/>
    </source>
</evidence>
<sequence length="63" mass="7113">MRLPPEPAGQPGTESFPVTAAEVTGDEHDRLYGIRAERYPGFAKYRERTDRVIPVIELIRAES</sequence>
<reference evidence="2 3" key="1">
    <citation type="submission" date="2023-12" db="EMBL/GenBank/DDBJ databases">
        <title>Description of new species of Mycobacterium terrae complex isolated from sewage at the Sao Paulo Zoological Park Foundation in Brazil.</title>
        <authorList>
            <person name="Romagnoli C.L."/>
            <person name="Conceicao E.C."/>
            <person name="Machado E."/>
            <person name="Barreto L.B.P.F."/>
            <person name="Sharma A."/>
            <person name="Silva N.M."/>
            <person name="Marques L.E."/>
            <person name="Juliana M.A."/>
            <person name="Lourenco M.C.S."/>
            <person name="Digiampietri L.A."/>
            <person name="Suffys P.N."/>
            <person name="Viana-Niero C."/>
        </authorList>
    </citation>
    <scope>NUCLEOTIDE SEQUENCE [LARGE SCALE GENOMIC DNA]</scope>
    <source>
        <strain evidence="2 3">MYC098</strain>
    </source>
</reference>
<dbReference type="InterPro" id="IPR004378">
    <property type="entry name" value="F420H2_quin_Rdtase"/>
</dbReference>
<proteinExistence type="predicted"/>
<dbReference type="InterPro" id="IPR012349">
    <property type="entry name" value="Split_barrel_FMN-bd"/>
</dbReference>
<evidence type="ECO:0000256" key="1">
    <source>
        <dbReference type="SAM" id="MobiDB-lite"/>
    </source>
</evidence>
<organism evidence="2 3">
    <name type="scientific">[Mycobacterium] crassicus</name>
    <dbReference type="NCBI Taxonomy" id="2872309"/>
    <lineage>
        <taxon>Bacteria</taxon>
        <taxon>Bacillati</taxon>
        <taxon>Actinomycetota</taxon>
        <taxon>Actinomycetes</taxon>
        <taxon>Mycobacteriales</taxon>
        <taxon>Mycobacteriaceae</taxon>
        <taxon>Mycolicibacter</taxon>
    </lineage>
</organism>
<dbReference type="Proteomes" id="UP001299596">
    <property type="component" value="Unassembled WGS sequence"/>
</dbReference>
<dbReference type="EMBL" id="JAYJJR010000001">
    <property type="protein sequence ID" value="MEB3019846.1"/>
    <property type="molecule type" value="Genomic_DNA"/>
</dbReference>
<protein>
    <submittedName>
        <fullName evidence="2">Nitroreductase/quinone reductase family protein</fullName>
    </submittedName>
</protein>
<accession>A0ABU5XCD0</accession>
<comment type="caution">
    <text evidence="2">The sequence shown here is derived from an EMBL/GenBank/DDBJ whole genome shotgun (WGS) entry which is preliminary data.</text>
</comment>
<gene>
    <name evidence="2" type="ORF">K6T79_02160</name>
</gene>
<dbReference type="RefSeq" id="WP_225404607.1">
    <property type="nucleotide sequence ID" value="NZ_JAYJJR010000001.1"/>
</dbReference>
<name>A0ABU5XCD0_9MYCO</name>
<feature type="region of interest" description="Disordered" evidence="1">
    <location>
        <begin position="1"/>
        <end position="23"/>
    </location>
</feature>
<keyword evidence="3" id="KW-1185">Reference proteome</keyword>
<dbReference type="Gene3D" id="2.30.110.10">
    <property type="entry name" value="Electron Transport, Fmn-binding Protein, Chain A"/>
    <property type="match status" value="1"/>
</dbReference>
<dbReference type="Pfam" id="PF04075">
    <property type="entry name" value="F420H2_quin_red"/>
    <property type="match status" value="1"/>
</dbReference>
<evidence type="ECO:0000313" key="2">
    <source>
        <dbReference type="EMBL" id="MEB3019846.1"/>
    </source>
</evidence>